<keyword evidence="2" id="KW-1185">Reference proteome</keyword>
<dbReference type="Proteomes" id="UP000214715">
    <property type="component" value="Genome"/>
</dbReference>
<name>A0A024FSA2_9CAUD</name>
<accession>A0A024FSA2</accession>
<organism evidence="1 2">
    <name type="scientific">Bacillus phage SPG24</name>
    <dbReference type="NCBI Taxonomy" id="1497851"/>
    <lineage>
        <taxon>Viruses</taxon>
        <taxon>Duplodnaviria</taxon>
        <taxon>Heunggongvirae</taxon>
        <taxon>Uroviricota</taxon>
        <taxon>Caudoviricetes</taxon>
        <taxon>Herelleviridae</taxon>
        <taxon>Bastillevirinae</taxon>
        <taxon>Nitunavirus</taxon>
        <taxon>Nitunavirus SPG24</taxon>
    </lineage>
</organism>
<evidence type="ECO:0000313" key="2">
    <source>
        <dbReference type="Proteomes" id="UP000214715"/>
    </source>
</evidence>
<protein>
    <submittedName>
        <fullName evidence="1">Uncharacterized protein</fullName>
    </submittedName>
</protein>
<feature type="non-terminal residue" evidence="1">
    <location>
        <position position="1"/>
    </location>
</feature>
<sequence>IPVKNKKKFPYNIVEKILYVGGFYEFRDYTNTILCVTI</sequence>
<proteinExistence type="predicted"/>
<dbReference type="EMBL" id="AB930182">
    <property type="protein sequence ID" value="BAO79550.1"/>
    <property type="molecule type" value="Genomic_DNA"/>
</dbReference>
<evidence type="ECO:0000313" key="1">
    <source>
        <dbReference type="EMBL" id="BAO79550.1"/>
    </source>
</evidence>
<reference evidence="1 2" key="1">
    <citation type="submission" date="2014-04" db="EMBL/GenBank/DDBJ databases">
        <title>Whole genome of SPG24 was analyzed in behalf of its correct identification and originality.</title>
        <authorList>
            <person name="Lee O.H."/>
        </authorList>
    </citation>
    <scope>NUCLEOTIDE SEQUENCE [LARGE SCALE GENOMIC DNA]</scope>
    <source>
        <strain evidence="1 2">SPG24</strain>
    </source>
</reference>